<organism evidence="9 10">
    <name type="scientific">Ananas comosus</name>
    <name type="common">Pineapple</name>
    <name type="synonym">Ananas ananas</name>
    <dbReference type="NCBI Taxonomy" id="4615"/>
    <lineage>
        <taxon>Eukaryota</taxon>
        <taxon>Viridiplantae</taxon>
        <taxon>Streptophyta</taxon>
        <taxon>Embryophyta</taxon>
        <taxon>Tracheophyta</taxon>
        <taxon>Spermatophyta</taxon>
        <taxon>Magnoliopsida</taxon>
        <taxon>Liliopsida</taxon>
        <taxon>Poales</taxon>
        <taxon>Bromeliaceae</taxon>
        <taxon>Bromelioideae</taxon>
        <taxon>Ananas</taxon>
    </lineage>
</organism>
<evidence type="ECO:0000256" key="6">
    <source>
        <dbReference type="ARBA" id="ARBA00023004"/>
    </source>
</evidence>
<evidence type="ECO:0000256" key="8">
    <source>
        <dbReference type="SAM" id="MobiDB-lite"/>
    </source>
</evidence>
<keyword evidence="5" id="KW-0560">Oxidoreductase</keyword>
<comment type="caution">
    <text evidence="9">The sequence shown here is derived from an EMBL/GenBank/DDBJ whole genome shotgun (WGS) entry which is preliminary data.</text>
</comment>
<sequence length="295" mass="32664">MFARAIGFAPNGAYWRCLRRIASTHLFAPRRVAADEPGRQSDCAAMLAAMSAEQSRSGSVVLRPHLQGAALNNIMGSVFGKHYDLPRRDPEAERLRSMVHEGFELLGAFNWSDHLPWLAHLYDPARVNQRCSALVPRVCHLVRAIIADHHNSSASPPLLGDTADFVDVLLSLQGDEKLEEDNMIAVLWVRTSHIDRTGMHARNDDTTALLTEWAMAELVLHPEVQSKLRCEIDAVVGPGRHVTDTDVARMPYLQAGVKETLRAHPPGPLLSWARPSTADVRRERHGGPRGHHGHG</sequence>
<protein>
    <submittedName>
        <fullName evidence="9">Cytochrome P450 78A1</fullName>
    </submittedName>
</protein>
<dbReference type="GO" id="GO:0005506">
    <property type="term" value="F:iron ion binding"/>
    <property type="evidence" value="ECO:0007669"/>
    <property type="project" value="InterPro"/>
</dbReference>
<dbReference type="EMBL" id="LSRQ01004921">
    <property type="protein sequence ID" value="OAY68439.1"/>
    <property type="molecule type" value="Genomic_DNA"/>
</dbReference>
<keyword evidence="4" id="KW-0479">Metal-binding</keyword>
<dbReference type="STRING" id="4615.A0A199UUK1"/>
<dbReference type="GO" id="GO:0004497">
    <property type="term" value="F:monooxygenase activity"/>
    <property type="evidence" value="ECO:0007669"/>
    <property type="project" value="UniProtKB-KW"/>
</dbReference>
<dbReference type="GO" id="GO:0016705">
    <property type="term" value="F:oxidoreductase activity, acting on paired donors, with incorporation or reduction of molecular oxygen"/>
    <property type="evidence" value="ECO:0007669"/>
    <property type="project" value="InterPro"/>
</dbReference>
<evidence type="ECO:0000313" key="10">
    <source>
        <dbReference type="Proteomes" id="UP000092600"/>
    </source>
</evidence>
<dbReference type="Proteomes" id="UP000092600">
    <property type="component" value="Unassembled WGS sequence"/>
</dbReference>
<evidence type="ECO:0000256" key="2">
    <source>
        <dbReference type="ARBA" id="ARBA00010617"/>
    </source>
</evidence>
<dbReference type="AlphaFoldDB" id="A0A199UUK1"/>
<proteinExistence type="inferred from homology"/>
<keyword evidence="3" id="KW-0349">Heme</keyword>
<evidence type="ECO:0000313" key="9">
    <source>
        <dbReference type="EMBL" id="OAY68439.1"/>
    </source>
</evidence>
<dbReference type="Pfam" id="PF00067">
    <property type="entry name" value="p450"/>
    <property type="match status" value="1"/>
</dbReference>
<evidence type="ECO:0000256" key="3">
    <source>
        <dbReference type="ARBA" id="ARBA00022617"/>
    </source>
</evidence>
<keyword evidence="7" id="KW-0503">Monooxygenase</keyword>
<name>A0A199UUK1_ANACO</name>
<gene>
    <name evidence="9" type="ORF">ACMD2_17742</name>
</gene>
<comment type="similarity">
    <text evidence="2">Belongs to the cytochrome P450 family.</text>
</comment>
<dbReference type="PANTHER" id="PTHR47946:SF6">
    <property type="entry name" value="CYTOCHROME P450 78A7"/>
    <property type="match status" value="1"/>
</dbReference>
<dbReference type="PRINTS" id="PR00463">
    <property type="entry name" value="EP450I"/>
</dbReference>
<accession>A0A199UUK1</accession>
<dbReference type="InterPro" id="IPR001128">
    <property type="entry name" value="Cyt_P450"/>
</dbReference>
<dbReference type="SUPFAM" id="SSF48264">
    <property type="entry name" value="Cytochrome P450"/>
    <property type="match status" value="1"/>
</dbReference>
<evidence type="ECO:0000256" key="5">
    <source>
        <dbReference type="ARBA" id="ARBA00023002"/>
    </source>
</evidence>
<dbReference type="InterPro" id="IPR051996">
    <property type="entry name" value="Cytochrome_P450_78A"/>
</dbReference>
<comment type="cofactor">
    <cofactor evidence="1">
        <name>heme</name>
        <dbReference type="ChEBI" id="CHEBI:30413"/>
    </cofactor>
</comment>
<reference evidence="9 10" key="1">
    <citation type="journal article" date="2016" name="DNA Res.">
        <title>The draft genome of MD-2 pineapple using hybrid error correction of long reads.</title>
        <authorList>
            <person name="Redwan R.M."/>
            <person name="Saidin A."/>
            <person name="Kumar S.V."/>
        </authorList>
    </citation>
    <scope>NUCLEOTIDE SEQUENCE [LARGE SCALE GENOMIC DNA]</scope>
    <source>
        <strain evidence="10">cv. MD2</strain>
        <tissue evidence="9">Leaf</tissue>
    </source>
</reference>
<dbReference type="InterPro" id="IPR002401">
    <property type="entry name" value="Cyt_P450_E_grp-I"/>
</dbReference>
<evidence type="ECO:0000256" key="7">
    <source>
        <dbReference type="ARBA" id="ARBA00023033"/>
    </source>
</evidence>
<evidence type="ECO:0000256" key="4">
    <source>
        <dbReference type="ARBA" id="ARBA00022723"/>
    </source>
</evidence>
<dbReference type="InterPro" id="IPR036396">
    <property type="entry name" value="Cyt_P450_sf"/>
</dbReference>
<dbReference type="Gene3D" id="1.10.630.10">
    <property type="entry name" value="Cytochrome P450"/>
    <property type="match status" value="1"/>
</dbReference>
<keyword evidence="6" id="KW-0408">Iron</keyword>
<feature type="region of interest" description="Disordered" evidence="8">
    <location>
        <begin position="264"/>
        <end position="295"/>
    </location>
</feature>
<dbReference type="PANTHER" id="PTHR47946">
    <property type="entry name" value="CYTOCHROME P450 78A7-RELATED"/>
    <property type="match status" value="1"/>
</dbReference>
<dbReference type="GO" id="GO:0020037">
    <property type="term" value="F:heme binding"/>
    <property type="evidence" value="ECO:0007669"/>
    <property type="project" value="InterPro"/>
</dbReference>
<evidence type="ECO:0000256" key="1">
    <source>
        <dbReference type="ARBA" id="ARBA00001971"/>
    </source>
</evidence>